<name>A0ABM9PIU6_9FLAO</name>
<evidence type="ECO:0000313" key="2">
    <source>
        <dbReference type="Proteomes" id="UP001497602"/>
    </source>
</evidence>
<reference evidence="1 2" key="1">
    <citation type="submission" date="2024-05" db="EMBL/GenBank/DDBJ databases">
        <authorList>
            <person name="Duchaud E."/>
        </authorList>
    </citation>
    <scope>NUCLEOTIDE SEQUENCE [LARGE SCALE GENOMIC DNA]</scope>
    <source>
        <strain evidence="1">Ena-SAMPLE-TAB-13-05-2024-13:56:06:370-140305</strain>
    </source>
</reference>
<dbReference type="EMBL" id="CAXJRC010000007">
    <property type="protein sequence ID" value="CAL2105552.1"/>
    <property type="molecule type" value="Genomic_DNA"/>
</dbReference>
<protein>
    <recommendedName>
        <fullName evidence="3">Lipoprotein</fullName>
    </recommendedName>
</protein>
<keyword evidence="2" id="KW-1185">Reference proteome</keyword>
<sequence>MYWLIHIMRHLILKKKYYKAIKKLQLTVNYCATLLGCNFEKMKKTILLLIPITFFSCYFGANEYSGKITRDFYLITWDEKFWQISRSNNNSEFNPENIIISHDVFAVGNTKNFIIAIQHPCKNEQNHLNDYFDDSKINKEITNYYIIELLKNEKYRINKFDNKTKYLVARTELGVPEDLDYKFYKETLE</sequence>
<dbReference type="Proteomes" id="UP001497602">
    <property type="component" value="Unassembled WGS sequence"/>
</dbReference>
<evidence type="ECO:0008006" key="3">
    <source>
        <dbReference type="Google" id="ProtNLM"/>
    </source>
</evidence>
<gene>
    <name evidence="1" type="ORF">T190115A13A_160085</name>
</gene>
<organism evidence="1 2">
    <name type="scientific">Tenacibaculum vairaonense</name>
    <dbReference type="NCBI Taxonomy" id="3137860"/>
    <lineage>
        <taxon>Bacteria</taxon>
        <taxon>Pseudomonadati</taxon>
        <taxon>Bacteroidota</taxon>
        <taxon>Flavobacteriia</taxon>
        <taxon>Flavobacteriales</taxon>
        <taxon>Flavobacteriaceae</taxon>
        <taxon>Tenacibaculum</taxon>
    </lineage>
</organism>
<evidence type="ECO:0000313" key="1">
    <source>
        <dbReference type="EMBL" id="CAL2105552.1"/>
    </source>
</evidence>
<accession>A0ABM9PIU6</accession>
<comment type="caution">
    <text evidence="1">The sequence shown here is derived from an EMBL/GenBank/DDBJ whole genome shotgun (WGS) entry which is preliminary data.</text>
</comment>
<proteinExistence type="predicted"/>